<reference evidence="5" key="2">
    <citation type="submission" date="2025-09" db="UniProtKB">
        <authorList>
            <consortium name="Ensembl"/>
        </authorList>
    </citation>
    <scope>IDENTIFICATION</scope>
</reference>
<dbReference type="CDD" id="cd00032">
    <property type="entry name" value="CASc"/>
    <property type="match status" value="1"/>
</dbReference>
<dbReference type="InterPro" id="IPR001309">
    <property type="entry name" value="Pept_C14_p20"/>
</dbReference>
<dbReference type="PROSITE" id="PS50208">
    <property type="entry name" value="CASPASE_P20"/>
    <property type="match status" value="1"/>
</dbReference>
<dbReference type="InterPro" id="IPR029030">
    <property type="entry name" value="Caspase-like_dom_sf"/>
</dbReference>
<name>A0A3P9DNF6_9CICH</name>
<dbReference type="Pfam" id="PF00656">
    <property type="entry name" value="Peptidase_C14"/>
    <property type="match status" value="1"/>
</dbReference>
<dbReference type="GO" id="GO:0050727">
    <property type="term" value="P:regulation of inflammatory response"/>
    <property type="evidence" value="ECO:0007669"/>
    <property type="project" value="TreeGrafter"/>
</dbReference>
<protein>
    <recommendedName>
        <fullName evidence="7">Caspase family p20 domain-containing protein</fullName>
    </recommendedName>
</protein>
<feature type="domain" description="Caspase family p10" evidence="3">
    <location>
        <begin position="298"/>
        <end position="381"/>
    </location>
</feature>
<evidence type="ECO:0000256" key="2">
    <source>
        <dbReference type="RuleBase" id="RU003971"/>
    </source>
</evidence>
<dbReference type="GeneTree" id="ENSGT00940000162428"/>
<dbReference type="InterPro" id="IPR002398">
    <property type="entry name" value="Pept_C14"/>
</dbReference>
<dbReference type="GO" id="GO:0072559">
    <property type="term" value="C:NLRP3 inflammasome complex"/>
    <property type="evidence" value="ECO:0007669"/>
    <property type="project" value="TreeGrafter"/>
</dbReference>
<evidence type="ECO:0000313" key="5">
    <source>
        <dbReference type="Ensembl" id="ENSMZEP00005035737.1"/>
    </source>
</evidence>
<sequence length="385" mass="43018">MQERWRKISAWASIVSCSLEDEWMVGRVQFSLWWGWVDCPGLCGAGGRCCAGPRSGWAWAPFSLAGRGVWECLLGSAGELAPGRGHCPSLPFLPISSCLPPPAPPQPPTHAGPWSRGMSPGCRGGYPPPPLCPLLIYPVTEDSMSNRIALLINNISFQDETKRDGAEVDEQEMLKLFKHLKYEVDLHNDLTAEKIDQTLSNFSRHPKLAKTDSVFVVLMSHGDVGTISGTDKLDFKIDKIYEHLNAKNCRELIDKPKVIIIQACRGANEGVDTIDGSRQSMERENIGSPSKNIAKGPKIHVEKDFIGFYSSTPNTVSYRNQKSGSKFIHHICDVFQALCCQDHIEELLKKVMQHFEESPSEHKQMPTIERNTLTKYFYLFPGHPE</sequence>
<dbReference type="GO" id="GO:0006508">
    <property type="term" value="P:proteolysis"/>
    <property type="evidence" value="ECO:0007669"/>
    <property type="project" value="InterPro"/>
</dbReference>
<dbReference type="SUPFAM" id="SSF52129">
    <property type="entry name" value="Caspase-like"/>
    <property type="match status" value="1"/>
</dbReference>
<evidence type="ECO:0000259" key="3">
    <source>
        <dbReference type="PROSITE" id="PS50207"/>
    </source>
</evidence>
<dbReference type="PROSITE" id="PS50207">
    <property type="entry name" value="CASPASE_P10"/>
    <property type="match status" value="1"/>
</dbReference>
<dbReference type="SMART" id="SM00115">
    <property type="entry name" value="CASc"/>
    <property type="match status" value="1"/>
</dbReference>
<dbReference type="PRINTS" id="PR00376">
    <property type="entry name" value="IL1BCENZYME"/>
</dbReference>
<accession>A0A3P9DNF6</accession>
<evidence type="ECO:0008006" key="7">
    <source>
        <dbReference type="Google" id="ProtNLM"/>
    </source>
</evidence>
<dbReference type="Ensembl" id="ENSMZET00005037000.1">
    <property type="protein sequence ID" value="ENSMZEP00005035737.1"/>
    <property type="gene ID" value="ENSMZEG00005026695.1"/>
</dbReference>
<dbReference type="InterPro" id="IPR011600">
    <property type="entry name" value="Pept_C14_caspase"/>
</dbReference>
<evidence type="ECO:0000313" key="6">
    <source>
        <dbReference type="Proteomes" id="UP000265160"/>
    </source>
</evidence>
<dbReference type="PROSITE" id="PS01122">
    <property type="entry name" value="CASPASE_CYS"/>
    <property type="match status" value="1"/>
</dbReference>
<dbReference type="PANTHER" id="PTHR47901">
    <property type="entry name" value="CASPASE RECRUITMENT DOMAIN-CONTAINING PROTEIN 18"/>
    <property type="match status" value="1"/>
</dbReference>
<dbReference type="GO" id="GO:0097169">
    <property type="term" value="C:AIM2 inflammasome complex"/>
    <property type="evidence" value="ECO:0007669"/>
    <property type="project" value="TreeGrafter"/>
</dbReference>
<feature type="domain" description="Caspase family p20" evidence="4">
    <location>
        <begin position="145"/>
        <end position="268"/>
    </location>
</feature>
<comment type="similarity">
    <text evidence="1 2">Belongs to the peptidase C14A family.</text>
</comment>
<dbReference type="STRING" id="106582.ENSMZEP00005035737"/>
<dbReference type="InterPro" id="IPR015917">
    <property type="entry name" value="Pept_C14A"/>
</dbReference>
<dbReference type="AlphaFoldDB" id="A0A3P9DNF6"/>
<dbReference type="InterPro" id="IPR033139">
    <property type="entry name" value="Caspase_cys_AS"/>
</dbReference>
<dbReference type="GO" id="GO:0072557">
    <property type="term" value="C:IPAF inflammasome complex"/>
    <property type="evidence" value="ECO:0007669"/>
    <property type="project" value="TreeGrafter"/>
</dbReference>
<keyword evidence="6" id="KW-1185">Reference proteome</keyword>
<reference evidence="5" key="1">
    <citation type="submission" date="2025-08" db="UniProtKB">
        <authorList>
            <consortium name="Ensembl"/>
        </authorList>
    </citation>
    <scope>IDENTIFICATION</scope>
</reference>
<dbReference type="GO" id="GO:0004197">
    <property type="term" value="F:cysteine-type endopeptidase activity"/>
    <property type="evidence" value="ECO:0007669"/>
    <property type="project" value="InterPro"/>
</dbReference>
<evidence type="ECO:0000256" key="1">
    <source>
        <dbReference type="ARBA" id="ARBA00010134"/>
    </source>
</evidence>
<dbReference type="PANTHER" id="PTHR47901:SF3">
    <property type="entry name" value="CASPASE-1"/>
    <property type="match status" value="1"/>
</dbReference>
<organism evidence="5 6">
    <name type="scientific">Maylandia zebra</name>
    <name type="common">zebra mbuna</name>
    <dbReference type="NCBI Taxonomy" id="106582"/>
    <lineage>
        <taxon>Eukaryota</taxon>
        <taxon>Metazoa</taxon>
        <taxon>Chordata</taxon>
        <taxon>Craniata</taxon>
        <taxon>Vertebrata</taxon>
        <taxon>Euteleostomi</taxon>
        <taxon>Actinopterygii</taxon>
        <taxon>Neopterygii</taxon>
        <taxon>Teleostei</taxon>
        <taxon>Neoteleostei</taxon>
        <taxon>Acanthomorphata</taxon>
        <taxon>Ovalentaria</taxon>
        <taxon>Cichlomorphae</taxon>
        <taxon>Cichliformes</taxon>
        <taxon>Cichlidae</taxon>
        <taxon>African cichlids</taxon>
        <taxon>Pseudocrenilabrinae</taxon>
        <taxon>Haplochromini</taxon>
        <taxon>Maylandia</taxon>
        <taxon>Maylandia zebra complex</taxon>
    </lineage>
</organism>
<dbReference type="Gene3D" id="3.40.50.1460">
    <property type="match status" value="1"/>
</dbReference>
<dbReference type="InterPro" id="IPR002138">
    <property type="entry name" value="Pept_C14_p10"/>
</dbReference>
<evidence type="ECO:0000259" key="4">
    <source>
        <dbReference type="PROSITE" id="PS50208"/>
    </source>
</evidence>
<proteinExistence type="inferred from homology"/>
<dbReference type="Proteomes" id="UP000265160">
    <property type="component" value="Unplaced"/>
</dbReference>